<dbReference type="SUPFAM" id="SSF88659">
    <property type="entry name" value="Sigma3 and sigma4 domains of RNA polymerase sigma factors"/>
    <property type="match status" value="1"/>
</dbReference>
<feature type="domain" description="RNA polymerase sigma factor 70 region 4 type 2" evidence="6">
    <location>
        <begin position="144"/>
        <end position="196"/>
    </location>
</feature>
<comment type="caution">
    <text evidence="7">The sequence shown here is derived from an EMBL/GenBank/DDBJ whole genome shotgun (WGS) entry which is preliminary data.</text>
</comment>
<organism evidence="7 8">
    <name type="scientific">Enterocloster bolteae</name>
    <dbReference type="NCBI Taxonomy" id="208479"/>
    <lineage>
        <taxon>Bacteria</taxon>
        <taxon>Bacillati</taxon>
        <taxon>Bacillota</taxon>
        <taxon>Clostridia</taxon>
        <taxon>Lachnospirales</taxon>
        <taxon>Lachnospiraceae</taxon>
        <taxon>Enterocloster</taxon>
    </lineage>
</organism>
<dbReference type="AlphaFoldDB" id="A0A414AWV3"/>
<dbReference type="GO" id="GO:0016987">
    <property type="term" value="F:sigma factor activity"/>
    <property type="evidence" value="ECO:0007669"/>
    <property type="project" value="UniProtKB-KW"/>
</dbReference>
<keyword evidence="3" id="KW-0731">Sigma factor</keyword>
<dbReference type="EMBL" id="QSHZ01000009">
    <property type="protein sequence ID" value="RHC56317.1"/>
    <property type="molecule type" value="Genomic_DNA"/>
</dbReference>
<evidence type="ECO:0000256" key="3">
    <source>
        <dbReference type="ARBA" id="ARBA00023082"/>
    </source>
</evidence>
<feature type="domain" description="RNA polymerase sigma-70 region 2" evidence="5">
    <location>
        <begin position="44"/>
        <end position="111"/>
    </location>
</feature>
<dbReference type="PANTHER" id="PTHR43133:SF62">
    <property type="entry name" value="RNA POLYMERASE SIGMA FACTOR SIGZ"/>
    <property type="match status" value="1"/>
</dbReference>
<evidence type="ECO:0000256" key="4">
    <source>
        <dbReference type="ARBA" id="ARBA00023163"/>
    </source>
</evidence>
<name>A0A414AWV3_9FIRM</name>
<dbReference type="InterPro" id="IPR013324">
    <property type="entry name" value="RNA_pol_sigma_r3/r4-like"/>
</dbReference>
<dbReference type="Gene3D" id="1.10.1740.10">
    <property type="match status" value="1"/>
</dbReference>
<dbReference type="InterPro" id="IPR013249">
    <property type="entry name" value="RNA_pol_sigma70_r4_t2"/>
</dbReference>
<dbReference type="Proteomes" id="UP000283975">
    <property type="component" value="Unassembled WGS sequence"/>
</dbReference>
<accession>A0A414AWV3</accession>
<dbReference type="GO" id="GO:0006352">
    <property type="term" value="P:DNA-templated transcription initiation"/>
    <property type="evidence" value="ECO:0007669"/>
    <property type="project" value="InterPro"/>
</dbReference>
<keyword evidence="2" id="KW-0805">Transcription regulation</keyword>
<evidence type="ECO:0000313" key="8">
    <source>
        <dbReference type="Proteomes" id="UP000283975"/>
    </source>
</evidence>
<proteinExistence type="inferred from homology"/>
<dbReference type="InterPro" id="IPR007627">
    <property type="entry name" value="RNA_pol_sigma70_r2"/>
</dbReference>
<reference evidence="7 8" key="1">
    <citation type="submission" date="2018-08" db="EMBL/GenBank/DDBJ databases">
        <title>A genome reference for cultivated species of the human gut microbiota.</title>
        <authorList>
            <person name="Zou Y."/>
            <person name="Xue W."/>
            <person name="Luo G."/>
        </authorList>
    </citation>
    <scope>NUCLEOTIDE SEQUENCE [LARGE SCALE GENOMIC DNA]</scope>
    <source>
        <strain evidence="7 8">AM35-14</strain>
    </source>
</reference>
<dbReference type="Pfam" id="PF04542">
    <property type="entry name" value="Sigma70_r2"/>
    <property type="match status" value="1"/>
</dbReference>
<dbReference type="InterPro" id="IPR014284">
    <property type="entry name" value="RNA_pol_sigma-70_dom"/>
</dbReference>
<gene>
    <name evidence="7" type="ORF">DW839_10230</name>
</gene>
<evidence type="ECO:0000313" key="7">
    <source>
        <dbReference type="EMBL" id="RHC56317.1"/>
    </source>
</evidence>
<dbReference type="InterPro" id="IPR013325">
    <property type="entry name" value="RNA_pol_sigma_r2"/>
</dbReference>
<protein>
    <submittedName>
        <fullName evidence="7">RNA polymerase sigma factor</fullName>
    </submittedName>
</protein>
<evidence type="ECO:0000259" key="5">
    <source>
        <dbReference type="Pfam" id="PF04542"/>
    </source>
</evidence>
<evidence type="ECO:0000259" key="6">
    <source>
        <dbReference type="Pfam" id="PF08281"/>
    </source>
</evidence>
<dbReference type="GO" id="GO:0003677">
    <property type="term" value="F:DNA binding"/>
    <property type="evidence" value="ECO:0007669"/>
    <property type="project" value="InterPro"/>
</dbReference>
<comment type="similarity">
    <text evidence="1">Belongs to the sigma-70 factor family. ECF subfamily.</text>
</comment>
<sequence length="202" mass="23743">MQSEPLQLLSNDVFQSNSGIKWMHGLTRRECASMPSSDIDLEKLYQEHFSKIYNYFFYQLLHRENAEDLTSCTFLKAAEHISDYNPDKAQISTWLWTIAQNTLIDFYRTQKPELSIDHETIKTDTALSVSFEEQYDKISNPARKALYMALTQLSERDRLFVYHKYFLGENYHDISMQSGINESTLATILQRAKAKLRKYIEE</sequence>
<dbReference type="InterPro" id="IPR039425">
    <property type="entry name" value="RNA_pol_sigma-70-like"/>
</dbReference>
<dbReference type="PANTHER" id="PTHR43133">
    <property type="entry name" value="RNA POLYMERASE ECF-TYPE SIGMA FACTO"/>
    <property type="match status" value="1"/>
</dbReference>
<dbReference type="NCBIfam" id="TIGR02937">
    <property type="entry name" value="sigma70-ECF"/>
    <property type="match status" value="1"/>
</dbReference>
<dbReference type="SUPFAM" id="SSF88946">
    <property type="entry name" value="Sigma2 domain of RNA polymerase sigma factors"/>
    <property type="match status" value="1"/>
</dbReference>
<dbReference type="Pfam" id="PF08281">
    <property type="entry name" value="Sigma70_r4_2"/>
    <property type="match status" value="1"/>
</dbReference>
<dbReference type="Gene3D" id="1.10.10.10">
    <property type="entry name" value="Winged helix-like DNA-binding domain superfamily/Winged helix DNA-binding domain"/>
    <property type="match status" value="1"/>
</dbReference>
<dbReference type="InterPro" id="IPR036388">
    <property type="entry name" value="WH-like_DNA-bd_sf"/>
</dbReference>
<keyword evidence="4" id="KW-0804">Transcription</keyword>
<evidence type="ECO:0000256" key="2">
    <source>
        <dbReference type="ARBA" id="ARBA00023015"/>
    </source>
</evidence>
<evidence type="ECO:0000256" key="1">
    <source>
        <dbReference type="ARBA" id="ARBA00010641"/>
    </source>
</evidence>